<reference evidence="1" key="1">
    <citation type="submission" date="2014-11" db="EMBL/GenBank/DDBJ databases">
        <authorList>
            <person name="Amaro Gonzalez C."/>
        </authorList>
    </citation>
    <scope>NUCLEOTIDE SEQUENCE</scope>
</reference>
<sequence length="37" mass="4045">MALFSVGLCPPLSLSLSLTHTHTHTCILINSIQYNSM</sequence>
<dbReference type="EMBL" id="GBXM01091869">
    <property type="protein sequence ID" value="JAH16708.1"/>
    <property type="molecule type" value="Transcribed_RNA"/>
</dbReference>
<accession>A0A0E9QKT2</accession>
<name>A0A0E9QKT2_ANGAN</name>
<dbReference type="AlphaFoldDB" id="A0A0E9QKT2"/>
<proteinExistence type="predicted"/>
<reference evidence="1" key="2">
    <citation type="journal article" date="2015" name="Fish Shellfish Immunol.">
        <title>Early steps in the European eel (Anguilla anguilla)-Vibrio vulnificus interaction in the gills: Role of the RtxA13 toxin.</title>
        <authorList>
            <person name="Callol A."/>
            <person name="Pajuelo D."/>
            <person name="Ebbesson L."/>
            <person name="Teles M."/>
            <person name="MacKenzie S."/>
            <person name="Amaro C."/>
        </authorList>
    </citation>
    <scope>NUCLEOTIDE SEQUENCE</scope>
</reference>
<protein>
    <submittedName>
        <fullName evidence="1">Uncharacterized protein</fullName>
    </submittedName>
</protein>
<evidence type="ECO:0000313" key="1">
    <source>
        <dbReference type="EMBL" id="JAH16708.1"/>
    </source>
</evidence>
<organism evidence="1">
    <name type="scientific">Anguilla anguilla</name>
    <name type="common">European freshwater eel</name>
    <name type="synonym">Muraena anguilla</name>
    <dbReference type="NCBI Taxonomy" id="7936"/>
    <lineage>
        <taxon>Eukaryota</taxon>
        <taxon>Metazoa</taxon>
        <taxon>Chordata</taxon>
        <taxon>Craniata</taxon>
        <taxon>Vertebrata</taxon>
        <taxon>Euteleostomi</taxon>
        <taxon>Actinopterygii</taxon>
        <taxon>Neopterygii</taxon>
        <taxon>Teleostei</taxon>
        <taxon>Anguilliformes</taxon>
        <taxon>Anguillidae</taxon>
        <taxon>Anguilla</taxon>
    </lineage>
</organism>